<keyword evidence="5" id="KW-0862">Zinc</keyword>
<comment type="similarity">
    <text evidence="2">Belongs to the DPH4 family.</text>
</comment>
<dbReference type="GO" id="GO:0008198">
    <property type="term" value="F:ferrous iron binding"/>
    <property type="evidence" value="ECO:0007669"/>
    <property type="project" value="TreeGrafter"/>
</dbReference>
<evidence type="ECO:0000256" key="4">
    <source>
        <dbReference type="ARBA" id="ARBA00022723"/>
    </source>
</evidence>
<comment type="function">
    <text evidence="1">Required for the first step of diphthamide biosynthesis, the transfer of 3-amino-3-carboxypropyl from S-adenosyl-L-methionine to a histidine residue. Diphthamide is a post-translational modification of histidine which occurs in elongation factor 2.</text>
</comment>
<evidence type="ECO:0000313" key="9">
    <source>
        <dbReference type="EMBL" id="KAF4623083.1"/>
    </source>
</evidence>
<dbReference type="UniPathway" id="UPA00559"/>
<reference evidence="9 10" key="1">
    <citation type="submission" date="2019-12" db="EMBL/GenBank/DDBJ databases">
        <authorList>
            <person name="Floudas D."/>
            <person name="Bentzer J."/>
            <person name="Ahren D."/>
            <person name="Johansson T."/>
            <person name="Persson P."/>
            <person name="Tunlid A."/>
        </authorList>
    </citation>
    <scope>NUCLEOTIDE SEQUENCE [LARGE SCALE GENOMIC DNA]</scope>
    <source>
        <strain evidence="9 10">CBS 102.39</strain>
    </source>
</reference>
<dbReference type="SUPFAM" id="SSF46565">
    <property type="entry name" value="Chaperone J-domain"/>
    <property type="match status" value="1"/>
</dbReference>
<dbReference type="Pfam" id="PF05207">
    <property type="entry name" value="Zn_ribbon_CSL"/>
    <property type="match status" value="1"/>
</dbReference>
<dbReference type="InterPro" id="IPR007872">
    <property type="entry name" value="DPH_MB_dom"/>
</dbReference>
<dbReference type="InterPro" id="IPR036869">
    <property type="entry name" value="J_dom_sf"/>
</dbReference>
<dbReference type="Gene3D" id="3.10.660.10">
    <property type="entry name" value="DPH Zinc finger"/>
    <property type="match status" value="1"/>
</dbReference>
<dbReference type="PANTHER" id="PTHR45255">
    <property type="entry name" value="DNAJ HOMOLOG SUBFAMILY C MEMBER 24"/>
    <property type="match status" value="1"/>
</dbReference>
<keyword evidence="6" id="KW-0408">Iron</keyword>
<dbReference type="GO" id="GO:0017183">
    <property type="term" value="P:protein histidyl modification to diphthamide"/>
    <property type="evidence" value="ECO:0007669"/>
    <property type="project" value="UniProtKB-UniPathway"/>
</dbReference>
<dbReference type="Proteomes" id="UP000521872">
    <property type="component" value="Unassembled WGS sequence"/>
</dbReference>
<evidence type="ECO:0000256" key="5">
    <source>
        <dbReference type="ARBA" id="ARBA00022833"/>
    </source>
</evidence>
<dbReference type="PROSITE" id="PS51074">
    <property type="entry name" value="DPH_MB"/>
    <property type="match status" value="1"/>
</dbReference>
<dbReference type="AlphaFoldDB" id="A0A8H4VUI6"/>
<dbReference type="PANTHER" id="PTHR45255:SF1">
    <property type="entry name" value="DNAJ HOMOLOG SUBFAMILY C MEMBER 24"/>
    <property type="match status" value="1"/>
</dbReference>
<proteinExistence type="inferred from homology"/>
<organism evidence="9 10">
    <name type="scientific">Agrocybe pediades</name>
    <dbReference type="NCBI Taxonomy" id="84607"/>
    <lineage>
        <taxon>Eukaryota</taxon>
        <taxon>Fungi</taxon>
        <taxon>Dikarya</taxon>
        <taxon>Basidiomycota</taxon>
        <taxon>Agaricomycotina</taxon>
        <taxon>Agaricomycetes</taxon>
        <taxon>Agaricomycetidae</taxon>
        <taxon>Agaricales</taxon>
        <taxon>Agaricineae</taxon>
        <taxon>Strophariaceae</taxon>
        <taxon>Agrocybe</taxon>
    </lineage>
</organism>
<dbReference type="GO" id="GO:0001671">
    <property type="term" value="F:ATPase activator activity"/>
    <property type="evidence" value="ECO:0007669"/>
    <property type="project" value="TreeGrafter"/>
</dbReference>
<gene>
    <name evidence="9" type="ORF">D9613_002281</name>
</gene>
<accession>A0A8H4VUI6</accession>
<dbReference type="EMBL" id="JAACJL010000001">
    <property type="protein sequence ID" value="KAF4623083.1"/>
    <property type="molecule type" value="Genomic_DNA"/>
</dbReference>
<dbReference type="CDD" id="cd06257">
    <property type="entry name" value="DnaJ"/>
    <property type="match status" value="1"/>
</dbReference>
<dbReference type="InterPro" id="IPR001623">
    <property type="entry name" value="DnaJ_domain"/>
</dbReference>
<dbReference type="InterPro" id="IPR036671">
    <property type="entry name" value="DPH_MB_sf"/>
</dbReference>
<dbReference type="Pfam" id="PF00226">
    <property type="entry name" value="DnaJ"/>
    <property type="match status" value="1"/>
</dbReference>
<keyword evidence="4" id="KW-0479">Metal-binding</keyword>
<protein>
    <recommendedName>
        <fullName evidence="3">Diphthamide biosynthesis protein 4</fullName>
    </recommendedName>
</protein>
<evidence type="ECO:0000256" key="1">
    <source>
        <dbReference type="ARBA" id="ARBA00003474"/>
    </source>
</evidence>
<dbReference type="PROSITE" id="PS50076">
    <property type="entry name" value="DNAJ_2"/>
    <property type="match status" value="1"/>
</dbReference>
<name>A0A8H4VUI6_9AGAR</name>
<evidence type="ECO:0000259" key="7">
    <source>
        <dbReference type="PROSITE" id="PS50076"/>
    </source>
</evidence>
<dbReference type="PRINTS" id="PR00625">
    <property type="entry name" value="JDOMAIN"/>
</dbReference>
<evidence type="ECO:0000256" key="6">
    <source>
        <dbReference type="ARBA" id="ARBA00023004"/>
    </source>
</evidence>
<evidence type="ECO:0000259" key="8">
    <source>
        <dbReference type="PROSITE" id="PS51074"/>
    </source>
</evidence>
<feature type="domain" description="DPH-type MB" evidence="8">
    <location>
        <begin position="149"/>
        <end position="218"/>
    </location>
</feature>
<dbReference type="SMART" id="SM00271">
    <property type="entry name" value="DnaJ"/>
    <property type="match status" value="1"/>
</dbReference>
<evidence type="ECO:0000313" key="10">
    <source>
        <dbReference type="Proteomes" id="UP000521872"/>
    </source>
</evidence>
<feature type="domain" description="J" evidence="7">
    <location>
        <begin position="68"/>
        <end position="136"/>
    </location>
</feature>
<dbReference type="SUPFAM" id="SSF144217">
    <property type="entry name" value="CSL zinc finger"/>
    <property type="match status" value="1"/>
</dbReference>
<keyword evidence="10" id="KW-1185">Reference proteome</keyword>
<comment type="caution">
    <text evidence="9">The sequence shown here is derived from an EMBL/GenBank/DDBJ whole genome shotgun (WGS) entry which is preliminary data.</text>
</comment>
<sequence>MSLKLIYRLSETQRCARTDACDDKIRLSKVSKSLDQDLQLQSISSRTSITRRPRKLDFPLSTRSANVDYYQLLAVRKDASQADIKSAYHRALLQSHPDKQRASPTTDGAGTDIALIKEAYTVLSNLESRKSYDEHVDRRSYTVKAPPRPAQVISLEEFEDESASSAKVAGQEPDDQEGPWRYPCRCGGCYRITVALMEKGEHLVACNDCSEVVWVGYELVD</sequence>
<evidence type="ECO:0000256" key="3">
    <source>
        <dbReference type="ARBA" id="ARBA00021797"/>
    </source>
</evidence>
<dbReference type="Gene3D" id="1.10.287.110">
    <property type="entry name" value="DnaJ domain"/>
    <property type="match status" value="1"/>
</dbReference>
<evidence type="ECO:0000256" key="2">
    <source>
        <dbReference type="ARBA" id="ARBA00006169"/>
    </source>
</evidence>